<dbReference type="InterPro" id="IPR011009">
    <property type="entry name" value="Kinase-like_dom_sf"/>
</dbReference>
<evidence type="ECO:0008006" key="3">
    <source>
        <dbReference type="Google" id="ProtNLM"/>
    </source>
</evidence>
<dbReference type="EMBL" id="CP151264">
    <property type="protein sequence ID" value="WZH47130.1"/>
    <property type="molecule type" value="Genomic_DNA"/>
</dbReference>
<proteinExistence type="predicted"/>
<dbReference type="Proteomes" id="UP001489902">
    <property type="component" value="Chromosome 5"/>
</dbReference>
<gene>
    <name evidence="1" type="ORF">QYS62_008272</name>
</gene>
<name>A0ABZ2X3U3_9HYPO</name>
<organism evidence="1 2">
    <name type="scientific">Fusarium acuminatum</name>
    <dbReference type="NCBI Taxonomy" id="5515"/>
    <lineage>
        <taxon>Eukaryota</taxon>
        <taxon>Fungi</taxon>
        <taxon>Dikarya</taxon>
        <taxon>Ascomycota</taxon>
        <taxon>Pezizomycotina</taxon>
        <taxon>Sordariomycetes</taxon>
        <taxon>Hypocreomycetidae</taxon>
        <taxon>Hypocreales</taxon>
        <taxon>Nectriaceae</taxon>
        <taxon>Fusarium</taxon>
        <taxon>Fusarium tricinctum species complex</taxon>
    </lineage>
</organism>
<accession>A0ABZ2X3U3</accession>
<dbReference type="SUPFAM" id="SSF56112">
    <property type="entry name" value="Protein kinase-like (PK-like)"/>
    <property type="match status" value="1"/>
</dbReference>
<reference evidence="1 2" key="1">
    <citation type="submission" date="2024-04" db="EMBL/GenBank/DDBJ databases">
        <title>Complete genome sequence of Fusarium acuminatum.</title>
        <authorList>
            <person name="Lan B."/>
        </authorList>
    </citation>
    <scope>NUCLEOTIDE SEQUENCE [LARGE SCALE GENOMIC DNA]</scope>
    <source>
        <strain evidence="1">1A</strain>
    </source>
</reference>
<evidence type="ECO:0000313" key="2">
    <source>
        <dbReference type="Proteomes" id="UP001489902"/>
    </source>
</evidence>
<dbReference type="Gene3D" id="3.30.200.20">
    <property type="entry name" value="Phosphorylase Kinase, domain 1"/>
    <property type="match status" value="1"/>
</dbReference>
<keyword evidence="2" id="KW-1185">Reference proteome</keyword>
<protein>
    <recommendedName>
        <fullName evidence="3">Protein kinase domain-containing protein</fullName>
    </recommendedName>
</protein>
<sequence length="92" mass="10420">MATRSDNIEGASVWGDFIGLDDEGNVEDISKPTERYKDGLYYPIYIKEILIDRYRIKHKLGHGGFLTIWMANVDVALKIITPGQSGKREFAT</sequence>
<evidence type="ECO:0000313" key="1">
    <source>
        <dbReference type="EMBL" id="WZH47130.1"/>
    </source>
</evidence>